<keyword evidence="1" id="KW-1133">Transmembrane helix</keyword>
<accession>A0A2T7WD68</accession>
<keyword evidence="1" id="KW-0812">Transmembrane</keyword>
<dbReference type="Proteomes" id="UP000244649">
    <property type="component" value="Unassembled WGS sequence"/>
</dbReference>
<feature type="transmembrane region" description="Helical" evidence="1">
    <location>
        <begin position="53"/>
        <end position="76"/>
    </location>
</feature>
<dbReference type="RefSeq" id="WP_116537899.1">
    <property type="nucleotide sequence ID" value="NZ_QDFT01000025.1"/>
</dbReference>
<keyword evidence="1" id="KW-0472">Membrane</keyword>
<evidence type="ECO:0000313" key="3">
    <source>
        <dbReference type="Proteomes" id="UP000244649"/>
    </source>
</evidence>
<gene>
    <name evidence="2" type="ORF">DC432_10795</name>
</gene>
<name>A0A2T7WD68_MICTE</name>
<organism evidence="2 3">
    <name type="scientific">Microbacterium testaceum</name>
    <name type="common">Aureobacterium testaceum</name>
    <name type="synonym">Brevibacterium testaceum</name>
    <dbReference type="NCBI Taxonomy" id="2033"/>
    <lineage>
        <taxon>Bacteria</taxon>
        <taxon>Bacillati</taxon>
        <taxon>Actinomycetota</taxon>
        <taxon>Actinomycetes</taxon>
        <taxon>Micrococcales</taxon>
        <taxon>Microbacteriaceae</taxon>
        <taxon>Microbacterium</taxon>
    </lineage>
</organism>
<dbReference type="EMBL" id="QDFT01000025">
    <property type="protein sequence ID" value="PVE69822.1"/>
    <property type="molecule type" value="Genomic_DNA"/>
</dbReference>
<dbReference type="AlphaFoldDB" id="A0A2T7WD68"/>
<proteinExistence type="predicted"/>
<evidence type="ECO:0000256" key="1">
    <source>
        <dbReference type="SAM" id="Phobius"/>
    </source>
</evidence>
<reference evidence="2 3" key="1">
    <citation type="submission" date="2018-04" db="EMBL/GenBank/DDBJ databases">
        <authorList>
            <person name="Go L.Y."/>
            <person name="Mitchell J.A."/>
        </authorList>
    </citation>
    <scope>NUCLEOTIDE SEQUENCE [LARGE SCALE GENOMIC DNA]</scope>
    <source>
        <strain evidence="2 3">TPD7010</strain>
    </source>
</reference>
<protein>
    <submittedName>
        <fullName evidence="2">Uncharacterized protein</fullName>
    </submittedName>
</protein>
<evidence type="ECO:0000313" key="2">
    <source>
        <dbReference type="EMBL" id="PVE69822.1"/>
    </source>
</evidence>
<comment type="caution">
    <text evidence="2">The sequence shown here is derived from an EMBL/GenBank/DDBJ whole genome shotgun (WGS) entry which is preliminary data.</text>
</comment>
<sequence>MNDDELARVMRRLDPARTPADAPIPLDAERRLREIVGRPPVARRRSAARRRPLLAWTSAAAAVVVILTIVTGVLWMPAPSASALTPTPLVYTSSPADPAEAVAAARAQLARDDDGVMAERRSLSLGWYFSASPDGAEATVFRREWVDLRWNENFSGSIVTTAAEATDADGDTVPAGEPAPGTVVAESRYVQNQFRPLSPAPPTPTADAMRELLRTSVGAEGELTAGDAIIGARTLLGEWTLDDAQQSALLQAVLEAPGLRALGTTRDRIGREVIGLGGLPSSPSNADVTLLISAGTGRIVGFESALVEANTDLDLPPGSLTEYALWDVRDREDAPR</sequence>